<protein>
    <submittedName>
        <fullName evidence="2">DUF4386 family protein</fullName>
    </submittedName>
</protein>
<dbReference type="GeneID" id="80333050"/>
<evidence type="ECO:0000256" key="1">
    <source>
        <dbReference type="SAM" id="Phobius"/>
    </source>
</evidence>
<dbReference type="Proteomes" id="UP000317039">
    <property type="component" value="Chromosome"/>
</dbReference>
<accession>A0A516NK64</accession>
<feature type="transmembrane region" description="Helical" evidence="1">
    <location>
        <begin position="150"/>
        <end position="178"/>
    </location>
</feature>
<name>A0A516NK64_9NOCA</name>
<keyword evidence="1" id="KW-1133">Transmembrane helix</keyword>
<sequence>MKFFGALLVSASLCISGYGVLRLIGRADGQYGPGPDWQAAHLAGLLGMLLFVPIVLAMARLLPRSRVRAATTAATLIGLTAAVVQFCADIALAALAADKADLSRRADDFADLPGIRPAVYTVGPQLFFIGLIVLAALLAHHRLLPRWSPLVVAVGFLLPSLTLDLLPVTGIGLAIALAPLTARRLTDRPLSGAFDR</sequence>
<evidence type="ECO:0000313" key="2">
    <source>
        <dbReference type="EMBL" id="QDP79285.1"/>
    </source>
</evidence>
<reference evidence="2 3" key="1">
    <citation type="submission" date="2019-07" db="EMBL/GenBank/DDBJ databases">
        <title>Complete Genome Sequence and Methylome Analysis of Nocardia otitidis-caviarum NEB252.</title>
        <authorList>
            <person name="Fomenkov A."/>
            <person name="Anton B.P."/>
            <person name="Vincze T."/>
            <person name="Roberts R.J."/>
        </authorList>
    </citation>
    <scope>NUCLEOTIDE SEQUENCE [LARGE SCALE GENOMIC DNA]</scope>
    <source>
        <strain evidence="2 3">NEB252</strain>
    </source>
</reference>
<dbReference type="RefSeq" id="WP_143980724.1">
    <property type="nucleotide sequence ID" value="NZ_CP041695.1"/>
</dbReference>
<evidence type="ECO:0000313" key="3">
    <source>
        <dbReference type="Proteomes" id="UP000317039"/>
    </source>
</evidence>
<organism evidence="2 3">
    <name type="scientific">Nocardia otitidiscaviarum</name>
    <dbReference type="NCBI Taxonomy" id="1823"/>
    <lineage>
        <taxon>Bacteria</taxon>
        <taxon>Bacillati</taxon>
        <taxon>Actinomycetota</taxon>
        <taxon>Actinomycetes</taxon>
        <taxon>Mycobacteriales</taxon>
        <taxon>Nocardiaceae</taxon>
        <taxon>Nocardia</taxon>
    </lineage>
</organism>
<dbReference type="AlphaFoldDB" id="A0A516NK64"/>
<dbReference type="KEGG" id="nod:FOH10_11710"/>
<dbReference type="EMBL" id="CP041695">
    <property type="protein sequence ID" value="QDP79285.1"/>
    <property type="molecule type" value="Genomic_DNA"/>
</dbReference>
<gene>
    <name evidence="2" type="ORF">FOH10_11710</name>
</gene>
<dbReference type="InterPro" id="IPR036197">
    <property type="entry name" value="NarG-like_sf"/>
</dbReference>
<dbReference type="SUPFAM" id="SSF103501">
    <property type="entry name" value="Respiratory nitrate reductase 1 gamma chain"/>
    <property type="match status" value="1"/>
</dbReference>
<proteinExistence type="predicted"/>
<feature type="transmembrane region" description="Helical" evidence="1">
    <location>
        <begin position="117"/>
        <end position="138"/>
    </location>
</feature>
<feature type="transmembrane region" description="Helical" evidence="1">
    <location>
        <begin position="74"/>
        <end position="97"/>
    </location>
</feature>
<feature type="transmembrane region" description="Helical" evidence="1">
    <location>
        <begin position="38"/>
        <end position="62"/>
    </location>
</feature>
<keyword evidence="1" id="KW-0812">Transmembrane</keyword>
<keyword evidence="1" id="KW-0472">Membrane</keyword>